<dbReference type="Proteomes" id="UP000594263">
    <property type="component" value="Unplaced"/>
</dbReference>
<dbReference type="EnsemblPlants" id="Kaladp0095s0457.1.v1.1">
    <property type="protein sequence ID" value="Kaladp0095s0457.1.v1.1"/>
    <property type="gene ID" value="Kaladp0095s0457.v1.1"/>
</dbReference>
<dbReference type="Gramene" id="Kaladp0095s0457.1.v1.1">
    <property type="protein sequence ID" value="Kaladp0095s0457.1.v1.1"/>
    <property type="gene ID" value="Kaladp0095s0457.v1.1"/>
</dbReference>
<keyword evidence="2" id="KW-1185">Reference proteome</keyword>
<reference evidence="1" key="1">
    <citation type="submission" date="2021-01" db="UniProtKB">
        <authorList>
            <consortium name="EnsemblPlants"/>
        </authorList>
    </citation>
    <scope>IDENTIFICATION</scope>
</reference>
<evidence type="ECO:0000313" key="2">
    <source>
        <dbReference type="Proteomes" id="UP000594263"/>
    </source>
</evidence>
<organism evidence="1 2">
    <name type="scientific">Kalanchoe fedtschenkoi</name>
    <name type="common">Lavender scallops</name>
    <name type="synonym">South American air plant</name>
    <dbReference type="NCBI Taxonomy" id="63787"/>
    <lineage>
        <taxon>Eukaryota</taxon>
        <taxon>Viridiplantae</taxon>
        <taxon>Streptophyta</taxon>
        <taxon>Embryophyta</taxon>
        <taxon>Tracheophyta</taxon>
        <taxon>Spermatophyta</taxon>
        <taxon>Magnoliopsida</taxon>
        <taxon>eudicotyledons</taxon>
        <taxon>Gunneridae</taxon>
        <taxon>Pentapetalae</taxon>
        <taxon>Saxifragales</taxon>
        <taxon>Crassulaceae</taxon>
        <taxon>Kalanchoe</taxon>
    </lineage>
</organism>
<proteinExistence type="predicted"/>
<name>A0A7N0UZT9_KALFE</name>
<dbReference type="AlphaFoldDB" id="A0A7N0UZT9"/>
<accession>A0A7N0UZT9</accession>
<sequence length="241" mass="27776">MRKGQSVLPQSSINGRRPKEVVVEVSFNAHNAFQRFNHNRHGRPPGNVILQAPRRQLHHFRSFLSVRHHVLATPVHQIHQPMHPFFRLRFVQVPPPGENLQHHDTEAVHVDLLRDHQAQPVRSQIAYRPSHARHHQPEVCNFRVEILVEQDVLGLDVQVRDLLPAFFMEVHQPFSDVRDNPLPASPVEAALRPENPLIQRPVRHVLVDQQSTMLLSAVPDEANQVDMMNASYEGKQEQLHL</sequence>
<protein>
    <submittedName>
        <fullName evidence="1">Uncharacterized protein</fullName>
    </submittedName>
</protein>
<evidence type="ECO:0000313" key="1">
    <source>
        <dbReference type="EnsemblPlants" id="Kaladp0095s0457.1.v1.1"/>
    </source>
</evidence>